<dbReference type="Gene3D" id="3.30.360.10">
    <property type="entry name" value="Dihydrodipicolinate Reductase, domain 2"/>
    <property type="match status" value="1"/>
</dbReference>
<dbReference type="OrthoDB" id="9815825at2"/>
<keyword evidence="3" id="KW-1185">Reference proteome</keyword>
<dbReference type="SUPFAM" id="SSF55347">
    <property type="entry name" value="Glyceraldehyde-3-phosphate dehydrogenase-like, C-terminal domain"/>
    <property type="match status" value="1"/>
</dbReference>
<reference evidence="2 3" key="1">
    <citation type="journal article" date="2018" name="Int. J. Syst. Evol. Microbiol.">
        <title>Lactobacillus bambusae sp. nov., isolated from a traditional fermented Ma-bamboo shoots of Taiwan.</title>
        <authorList>
            <person name="Wang L.-T."/>
        </authorList>
    </citation>
    <scope>NUCLEOTIDE SEQUENCE [LARGE SCALE GENOMIC DNA]</scope>
    <source>
        <strain evidence="2 3">BS-W1</strain>
    </source>
</reference>
<name>A0A2V1MY15_9LACO</name>
<dbReference type="AlphaFoldDB" id="A0A2V1MY15"/>
<accession>A0A2V1MY15</accession>
<dbReference type="SUPFAM" id="SSF51735">
    <property type="entry name" value="NAD(P)-binding Rossmann-fold domains"/>
    <property type="match status" value="1"/>
</dbReference>
<dbReference type="PANTHER" id="PTHR43054:SF1">
    <property type="entry name" value="SCYLLO-INOSITOL 2-DEHYDROGENASE (NADP(+)) IOLU"/>
    <property type="match status" value="1"/>
</dbReference>
<dbReference type="Proteomes" id="UP000245080">
    <property type="component" value="Unassembled WGS sequence"/>
</dbReference>
<comment type="caution">
    <text evidence="2">The sequence shown here is derived from an EMBL/GenBank/DDBJ whole genome shotgun (WGS) entry which is preliminary data.</text>
</comment>
<sequence length="336" mass="37200">MLKLGTIGTNWITQQFVEAATESGEYTLTSVYSRTKGHADEFAQKNGADQTYTDLQDMLESGNVDVVYVASPNSLHFSQAKQVIVHDLNVIVEKPAFVNPAEMKEFQLLLKEHPKALYFEAARNIHTPNFQAIASQVDKMSTIQGATFTYMKYSSRYDKVLAGETPNIFTAEFAGGALQDLGVYTAYDAVTLFGMPKKATYFPDMISTGVDGKGIAILQYPKFTVSLNFGKTSTSYQTSEIYGLKDTLIIDNAGELDQVDYLAEDGTLSSLGTKLAGNSMIPEATDFAAVMVNPTNERQQERYTKWFKLSVEVNQLLFDLRQSAGIVFPSDETDFE</sequence>
<feature type="domain" description="Gfo/Idh/MocA-like oxidoreductase N-terminal" evidence="1">
    <location>
        <begin position="3"/>
        <end position="117"/>
    </location>
</feature>
<protein>
    <submittedName>
        <fullName evidence="2">Oxidoreductase</fullName>
    </submittedName>
</protein>
<dbReference type="GO" id="GO:0000166">
    <property type="term" value="F:nucleotide binding"/>
    <property type="evidence" value="ECO:0007669"/>
    <property type="project" value="InterPro"/>
</dbReference>
<dbReference type="RefSeq" id="WP_109249880.1">
    <property type="nucleotide sequence ID" value="NZ_QCXQ01000002.1"/>
</dbReference>
<proteinExistence type="predicted"/>
<organism evidence="2 3">
    <name type="scientific">Levilactobacillus bambusae</name>
    <dbReference type="NCBI Taxonomy" id="2024736"/>
    <lineage>
        <taxon>Bacteria</taxon>
        <taxon>Bacillati</taxon>
        <taxon>Bacillota</taxon>
        <taxon>Bacilli</taxon>
        <taxon>Lactobacillales</taxon>
        <taxon>Lactobacillaceae</taxon>
        <taxon>Levilactobacillus</taxon>
    </lineage>
</organism>
<evidence type="ECO:0000313" key="3">
    <source>
        <dbReference type="Proteomes" id="UP000245080"/>
    </source>
</evidence>
<dbReference type="InterPro" id="IPR036291">
    <property type="entry name" value="NAD(P)-bd_dom_sf"/>
</dbReference>
<dbReference type="Pfam" id="PF01408">
    <property type="entry name" value="GFO_IDH_MocA"/>
    <property type="match status" value="1"/>
</dbReference>
<dbReference type="InterPro" id="IPR000683">
    <property type="entry name" value="Gfo/Idh/MocA-like_OxRdtase_N"/>
</dbReference>
<gene>
    <name evidence="2" type="ORF">DCM90_02980</name>
</gene>
<evidence type="ECO:0000313" key="2">
    <source>
        <dbReference type="EMBL" id="PWF99930.1"/>
    </source>
</evidence>
<dbReference type="PANTHER" id="PTHR43054">
    <property type="match status" value="1"/>
</dbReference>
<dbReference type="EMBL" id="QCXQ01000002">
    <property type="protein sequence ID" value="PWF99930.1"/>
    <property type="molecule type" value="Genomic_DNA"/>
</dbReference>
<evidence type="ECO:0000259" key="1">
    <source>
        <dbReference type="Pfam" id="PF01408"/>
    </source>
</evidence>
<dbReference type="Gene3D" id="3.40.50.720">
    <property type="entry name" value="NAD(P)-binding Rossmann-like Domain"/>
    <property type="match status" value="1"/>
</dbReference>